<feature type="chain" id="PRO_5039430016" evidence="2">
    <location>
        <begin position="27"/>
        <end position="249"/>
    </location>
</feature>
<dbReference type="Gene3D" id="3.40.80.10">
    <property type="entry name" value="Peptidoglycan recognition protein-like"/>
    <property type="match status" value="1"/>
</dbReference>
<evidence type="ECO:0000259" key="3">
    <source>
        <dbReference type="SMART" id="SM00701"/>
    </source>
</evidence>
<dbReference type="RefSeq" id="WP_051087464.1">
    <property type="nucleotide sequence ID" value="NZ_LLZU01000010.1"/>
</dbReference>
<accession>A0A0T6LUI7</accession>
<dbReference type="Proteomes" id="UP000050867">
    <property type="component" value="Unassembled WGS sequence"/>
</dbReference>
<dbReference type="GO" id="GO:0009253">
    <property type="term" value="P:peptidoglycan catabolic process"/>
    <property type="evidence" value="ECO:0007669"/>
    <property type="project" value="InterPro"/>
</dbReference>
<feature type="signal peptide" evidence="2">
    <location>
        <begin position="1"/>
        <end position="26"/>
    </location>
</feature>
<dbReference type="SUPFAM" id="SSF55846">
    <property type="entry name" value="N-acetylmuramoyl-L-alanine amidase-like"/>
    <property type="match status" value="1"/>
</dbReference>
<comment type="similarity">
    <text evidence="1">Belongs to the N-acetylmuramoyl-L-alanine amidase 2 family.</text>
</comment>
<organism evidence="4 5">
    <name type="scientific">Wenjunlia vitaminophila</name>
    <name type="common">Streptomyces vitaminophilus</name>
    <dbReference type="NCBI Taxonomy" id="76728"/>
    <lineage>
        <taxon>Bacteria</taxon>
        <taxon>Bacillati</taxon>
        <taxon>Actinomycetota</taxon>
        <taxon>Actinomycetes</taxon>
        <taxon>Kitasatosporales</taxon>
        <taxon>Streptomycetaceae</taxon>
        <taxon>Wenjunlia</taxon>
    </lineage>
</organism>
<dbReference type="CDD" id="cd06583">
    <property type="entry name" value="PGRP"/>
    <property type="match status" value="1"/>
</dbReference>
<dbReference type="STRING" id="76728.AQ490_18520"/>
<reference evidence="4 5" key="1">
    <citation type="submission" date="2015-10" db="EMBL/GenBank/DDBJ databases">
        <title>Draft genome sequence of pyrrolomycin-producing Streptomyces vitaminophilus.</title>
        <authorList>
            <person name="Graham D.E."/>
            <person name="Mahan K.M."/>
            <person name="Klingeman D.M."/>
            <person name="Hettich R.L."/>
            <person name="Parry R.J."/>
        </authorList>
    </citation>
    <scope>NUCLEOTIDE SEQUENCE [LARGE SCALE GENOMIC DNA]</scope>
    <source>
        <strain evidence="4 5">ATCC 31673</strain>
    </source>
</reference>
<evidence type="ECO:0000256" key="1">
    <source>
        <dbReference type="ARBA" id="ARBA00007553"/>
    </source>
</evidence>
<evidence type="ECO:0000313" key="4">
    <source>
        <dbReference type="EMBL" id="KRV49706.1"/>
    </source>
</evidence>
<comment type="caution">
    <text evidence="4">The sequence shown here is derived from an EMBL/GenBank/DDBJ whole genome shotgun (WGS) entry which is preliminary data.</text>
</comment>
<dbReference type="AlphaFoldDB" id="A0A0T6LUI7"/>
<sequence length="249" mass="27035">MRRPRLRTAVPLLVIAVMSPWLVPAAAPSVQTHRAPHRKEHRPPEHVVARPEIVPRRSWKADSVTSAPPARYARRVRAAVIHHTNTPNGYDCDTVPKSIRDLYAGHALGRHWDDIGYNFLVDACGNIYEGRAGGSDRPVVAAHARGFNKGTVGIAAVGSFTEGTPVPEPMLDAIAHLVAWKLGPNGPDPRGTVTLVSTNDESRFPKGTKAVLPVVTGHTDSYATDCPGAALYDKLPEIRDRAARVQGRR</sequence>
<dbReference type="InterPro" id="IPR006619">
    <property type="entry name" value="PGRP_domain_met/bac"/>
</dbReference>
<keyword evidence="2" id="KW-0732">Signal</keyword>
<dbReference type="GO" id="GO:0008745">
    <property type="term" value="F:N-acetylmuramoyl-L-alanine amidase activity"/>
    <property type="evidence" value="ECO:0007669"/>
    <property type="project" value="InterPro"/>
</dbReference>
<feature type="domain" description="Peptidoglycan recognition protein family" evidence="3">
    <location>
        <begin position="51"/>
        <end position="200"/>
    </location>
</feature>
<dbReference type="InterPro" id="IPR036505">
    <property type="entry name" value="Amidase/PGRP_sf"/>
</dbReference>
<keyword evidence="5" id="KW-1185">Reference proteome</keyword>
<dbReference type="PANTHER" id="PTHR11022">
    <property type="entry name" value="PEPTIDOGLYCAN RECOGNITION PROTEIN"/>
    <property type="match status" value="1"/>
</dbReference>
<dbReference type="PANTHER" id="PTHR11022:SF41">
    <property type="entry name" value="PEPTIDOGLYCAN-RECOGNITION PROTEIN LC-RELATED"/>
    <property type="match status" value="1"/>
</dbReference>
<dbReference type="EMBL" id="LLZU01000010">
    <property type="protein sequence ID" value="KRV49706.1"/>
    <property type="molecule type" value="Genomic_DNA"/>
</dbReference>
<dbReference type="eggNOG" id="COG5479">
    <property type="taxonomic scope" value="Bacteria"/>
</dbReference>
<dbReference type="InterPro" id="IPR015510">
    <property type="entry name" value="PGRP"/>
</dbReference>
<dbReference type="Pfam" id="PF01510">
    <property type="entry name" value="Amidase_2"/>
    <property type="match status" value="1"/>
</dbReference>
<dbReference type="SMART" id="SM00701">
    <property type="entry name" value="PGRP"/>
    <property type="match status" value="1"/>
</dbReference>
<gene>
    <name evidence="4" type="ORF">AQ490_18520</name>
</gene>
<dbReference type="OrthoDB" id="514320at2"/>
<evidence type="ECO:0000313" key="5">
    <source>
        <dbReference type="Proteomes" id="UP000050867"/>
    </source>
</evidence>
<dbReference type="InterPro" id="IPR002502">
    <property type="entry name" value="Amidase_domain"/>
</dbReference>
<protein>
    <submittedName>
        <fullName evidence="4">N-acetylmuramoyl-L-alanine amidase</fullName>
    </submittedName>
</protein>
<name>A0A0T6LUI7_WENVI</name>
<evidence type="ECO:0000256" key="2">
    <source>
        <dbReference type="SAM" id="SignalP"/>
    </source>
</evidence>
<dbReference type="GO" id="GO:0008270">
    <property type="term" value="F:zinc ion binding"/>
    <property type="evidence" value="ECO:0007669"/>
    <property type="project" value="InterPro"/>
</dbReference>
<proteinExistence type="inferred from homology"/>